<keyword evidence="4" id="KW-0949">S-adenosyl-L-methionine</keyword>
<dbReference type="Pfam" id="PF13482">
    <property type="entry name" value="RNase_H_2"/>
    <property type="match status" value="1"/>
</dbReference>
<feature type="domain" description="Type II methyltransferase M.TaqI-like" evidence="6">
    <location>
        <begin position="381"/>
        <end position="627"/>
    </location>
</feature>
<dbReference type="InterPro" id="IPR029063">
    <property type="entry name" value="SAM-dependent_MTases_sf"/>
</dbReference>
<evidence type="ECO:0000256" key="2">
    <source>
        <dbReference type="ARBA" id="ARBA00022603"/>
    </source>
</evidence>
<keyword evidence="3" id="KW-0808">Transferase</keyword>
<evidence type="ECO:0000256" key="5">
    <source>
        <dbReference type="ARBA" id="ARBA00047942"/>
    </source>
</evidence>
<sequence length="1212" mass="133612">MAMSTRSELMDRLVTKAGGVRSEATIQSDVRMLLLDAELGLSDVQLESQVGEMHRRIDVEVGCTVIEVKKSLAAPSAIDNATKQLADYVTTRTEEMGQRYVGILTDGALWIAFHEVEGRLAEATRHTALVGEVGATALLGWLEGVLATKTHVRPTPSEIEDRLGAQSSSHALDYATLAALYEEHRGEPTVQLKRALWADLLRSALGTQFTDSDELFLDHTLLVNSAEIIAHLVVGIDATELSADTLLAGEKFTEAGLHGVVDRDFFDWVLEVPGGDGFVTALARRLSRFDWSAVEHDVLKVLYESVIKSEIRKALGEYYTPDWLANRVVAEVITDPLNQRVVDPSCGSGTFVFFAVRRFFDAAAEQGVPLGEAMRLVSSRVMGIDLHPVAVALARVTYLLALGRERLTSPDRGSLSVPIYLGDSLGWDQDEDILSVDMLVIPTDVGDQFFSHPLRFPSSLLEDASRFDDLVESLVAESGRAAGSKIVTLSKGTVRRLGIAESDVPVLNDNFVRLKQLHEDNRDHIWSYYIRNIARPAWLSREENRVDVLMGNPPWLSYRHMTKDMQQQFKSMAKAREFWGKENTATHQDLAGLFVARAVERYLKTGGRLGFVVPNSVIDRDYWAGFRLGEFDGARVRFAIPWDMRRVRPHMFPRGSAVIFGERVLKARAMPSQAVVWRGRAPRRHAALEVAAGLDQALEPLTVGSDDDELSAYHKRFAQGASLVPRLLCRVEPAAASALGFPAGMVGVKSARSASEKPPWKSLPPLTGTVERQFVRDTYLGEHVVPFRTLTPDTFVVGLDETGTLLHGDDPAIDSFPGLSNWVRASEDLWVKHSSGAMTLAEQYDYRGKLTQQVPAPPLRVVYSKSGMHVAAALIDDGNAVIDHALYWAAVATRSEGDYLVGILNSPSLTELVRPLMSYGKDERHIDKAVWKLPIPLFNVDNPLHLDIASLSSDIAAELATRELKSDYFVTVRQDFREWLGTSPKGRRLDNLVRELLGEPLLDDAARDAVVTPTEPTTLLRLTSAPLGLDPVDVEIDLDIEYDEEQRVYLWGFLVGRPSDPGSERYVHVGSPQGDVDPVGLAAEFLAEIETVIAAAAAVGESVRVYHYGPVERLFIERLLGDAAAPVLDLATDLLAVVREHFFSAAGYGLKKIAPLAGAVWRTEGLNGRTAHEWVERARAGDEQAWGALVDYNEDDVRANQSLRTLLRGDGT</sequence>
<dbReference type="SUPFAM" id="SSF53335">
    <property type="entry name" value="S-adenosyl-L-methionine-dependent methyltransferases"/>
    <property type="match status" value="1"/>
</dbReference>
<evidence type="ECO:0000256" key="1">
    <source>
        <dbReference type="ARBA" id="ARBA00011900"/>
    </source>
</evidence>
<dbReference type="PANTHER" id="PTHR33841:SF4">
    <property type="entry name" value="RESTRICTION MODIFICATION SYSTEM DNA SPECIFICITY DOMAIN"/>
    <property type="match status" value="1"/>
</dbReference>
<name>A0A6J7IND8_9ZZZZ</name>
<dbReference type="GO" id="GO:0006304">
    <property type="term" value="P:DNA modification"/>
    <property type="evidence" value="ECO:0007669"/>
    <property type="project" value="InterPro"/>
</dbReference>
<dbReference type="InterPro" id="IPR050953">
    <property type="entry name" value="N4_N6_ade-DNA_methylase"/>
</dbReference>
<dbReference type="EC" id="2.1.1.72" evidence="1"/>
<gene>
    <name evidence="8" type="ORF">UFOPK3662_01339</name>
</gene>
<proteinExistence type="predicted"/>
<comment type="catalytic activity">
    <reaction evidence="5">
        <text>a 2'-deoxyadenosine in DNA + S-adenosyl-L-methionine = an N(6)-methyl-2'-deoxyadenosine in DNA + S-adenosyl-L-homocysteine + H(+)</text>
        <dbReference type="Rhea" id="RHEA:15197"/>
        <dbReference type="Rhea" id="RHEA-COMP:12418"/>
        <dbReference type="Rhea" id="RHEA-COMP:12419"/>
        <dbReference type="ChEBI" id="CHEBI:15378"/>
        <dbReference type="ChEBI" id="CHEBI:57856"/>
        <dbReference type="ChEBI" id="CHEBI:59789"/>
        <dbReference type="ChEBI" id="CHEBI:90615"/>
        <dbReference type="ChEBI" id="CHEBI:90616"/>
        <dbReference type="EC" id="2.1.1.72"/>
    </reaction>
</comment>
<dbReference type="GO" id="GO:0032259">
    <property type="term" value="P:methylation"/>
    <property type="evidence" value="ECO:0007669"/>
    <property type="project" value="UniProtKB-KW"/>
</dbReference>
<dbReference type="Pfam" id="PF07669">
    <property type="entry name" value="Eco57I"/>
    <property type="match status" value="1"/>
</dbReference>
<dbReference type="InterPro" id="IPR011639">
    <property type="entry name" value="MethylTrfase_TaqI-like_dom"/>
</dbReference>
<dbReference type="Gene3D" id="3.40.50.150">
    <property type="entry name" value="Vaccinia Virus protein VP39"/>
    <property type="match status" value="1"/>
</dbReference>
<protein>
    <recommendedName>
        <fullName evidence="1">site-specific DNA-methyltransferase (adenine-specific)</fullName>
        <ecNumber evidence="1">2.1.1.72</ecNumber>
    </recommendedName>
</protein>
<dbReference type="PRINTS" id="PR00507">
    <property type="entry name" value="N12N6MTFRASE"/>
</dbReference>
<dbReference type="AlphaFoldDB" id="A0A6J7IND8"/>
<dbReference type="GO" id="GO:0008168">
    <property type="term" value="F:methyltransferase activity"/>
    <property type="evidence" value="ECO:0007669"/>
    <property type="project" value="UniProtKB-KW"/>
</dbReference>
<evidence type="ECO:0000259" key="6">
    <source>
        <dbReference type="Pfam" id="PF07669"/>
    </source>
</evidence>
<keyword evidence="2" id="KW-0489">Methyltransferase</keyword>
<organism evidence="8">
    <name type="scientific">freshwater metagenome</name>
    <dbReference type="NCBI Taxonomy" id="449393"/>
    <lineage>
        <taxon>unclassified sequences</taxon>
        <taxon>metagenomes</taxon>
        <taxon>ecological metagenomes</taxon>
    </lineage>
</organism>
<evidence type="ECO:0000259" key="7">
    <source>
        <dbReference type="Pfam" id="PF13482"/>
    </source>
</evidence>
<dbReference type="EMBL" id="CAFBMW010000008">
    <property type="protein sequence ID" value="CAB4932783.1"/>
    <property type="molecule type" value="Genomic_DNA"/>
</dbReference>
<dbReference type="PANTHER" id="PTHR33841">
    <property type="entry name" value="DNA METHYLTRANSFERASE YEEA-RELATED"/>
    <property type="match status" value="1"/>
</dbReference>
<evidence type="ECO:0000313" key="8">
    <source>
        <dbReference type="EMBL" id="CAB4932783.1"/>
    </source>
</evidence>
<reference evidence="8" key="1">
    <citation type="submission" date="2020-05" db="EMBL/GenBank/DDBJ databases">
        <authorList>
            <person name="Chiriac C."/>
            <person name="Salcher M."/>
            <person name="Ghai R."/>
            <person name="Kavagutti S V."/>
        </authorList>
    </citation>
    <scope>NUCLEOTIDE SEQUENCE</scope>
</reference>
<evidence type="ECO:0000256" key="3">
    <source>
        <dbReference type="ARBA" id="ARBA00022679"/>
    </source>
</evidence>
<evidence type="ECO:0000256" key="4">
    <source>
        <dbReference type="ARBA" id="ARBA00022691"/>
    </source>
</evidence>
<accession>A0A6J7IND8</accession>
<dbReference type="InterPro" id="IPR038720">
    <property type="entry name" value="YprB_RNase_H-like_dom"/>
</dbReference>
<feature type="domain" description="YprB ribonuclease H-like" evidence="7">
    <location>
        <begin position="1098"/>
        <end position="1207"/>
    </location>
</feature>